<evidence type="ECO:0000313" key="1">
    <source>
        <dbReference type="EMBL" id="KAF0135175.1"/>
    </source>
</evidence>
<dbReference type="Proteomes" id="UP000488506">
    <property type="component" value="Unassembled WGS sequence"/>
</dbReference>
<accession>A0A833L2B8</accession>
<dbReference type="PANTHER" id="PTHR42685">
    <property type="entry name" value="GERANYLGERANYL DIPHOSPHATE REDUCTASE"/>
    <property type="match status" value="1"/>
</dbReference>
<proteinExistence type="predicted"/>
<comment type="caution">
    <text evidence="1">The sequence shown here is derived from an EMBL/GenBank/DDBJ whole genome shotgun (WGS) entry which is preliminary data.</text>
</comment>
<dbReference type="AlphaFoldDB" id="A0A833L2B8"/>
<dbReference type="InterPro" id="IPR036188">
    <property type="entry name" value="FAD/NAD-bd_sf"/>
</dbReference>
<organism evidence="1 2">
    <name type="scientific">Candidatus Saganbacteria bacterium</name>
    <dbReference type="NCBI Taxonomy" id="2575572"/>
    <lineage>
        <taxon>Bacteria</taxon>
        <taxon>Bacillati</taxon>
        <taxon>Saganbacteria</taxon>
    </lineage>
</organism>
<evidence type="ECO:0000313" key="2">
    <source>
        <dbReference type="Proteomes" id="UP000488506"/>
    </source>
</evidence>
<protein>
    <recommendedName>
        <fullName evidence="3">NAD(P)/FAD-dependent oxidoreductase</fullName>
    </recommendedName>
</protein>
<evidence type="ECO:0008006" key="3">
    <source>
        <dbReference type="Google" id="ProtNLM"/>
    </source>
</evidence>
<gene>
    <name evidence="1" type="ORF">FD145_1</name>
</gene>
<dbReference type="EMBL" id="WPAF01000001">
    <property type="protein sequence ID" value="KAF0135175.1"/>
    <property type="molecule type" value="Genomic_DNA"/>
</dbReference>
<dbReference type="SUPFAM" id="SSF51905">
    <property type="entry name" value="FAD/NAD(P)-binding domain"/>
    <property type="match status" value="1"/>
</dbReference>
<sequence>MKKSQKIVIVGAGPVGNYLGQLLKHFGFDPLILEEHPEVGKPVSCAGIVGKDVFSDTLLAPSKATILNTIDGAKVSFNGSAFLLKRPQVAYIIDRSAFDKELSKGLKIEFNTRFLSVEKSGPGYRLKTTNGDYYADILIGADGPNSKVRKLLDFSHNIKLYKGLQYRVRWEVADRDRVEVSYIKPFSLFTWLIPEANGIVRIGTICDKPLAELEKFMKERNITGEIVEKNAGPIPIGTCQLVKDNAALVGDAACQIKPITSGGIFYGMKSAEILANCIKEEKLAEYEKNWNTEFGQEIKLCLLARNILENMSDDGLKKVFEYVKDNTSVIEKVGDFENHSSIFWSLAANPRTYSTIGNVIYEVIKKPQILFRLFRKK</sequence>
<dbReference type="Gene3D" id="3.30.9.10">
    <property type="entry name" value="D-Amino Acid Oxidase, subunit A, domain 2"/>
    <property type="match status" value="1"/>
</dbReference>
<name>A0A833L2B8_UNCSA</name>
<dbReference type="InterPro" id="IPR050407">
    <property type="entry name" value="Geranylgeranyl_reductase"/>
</dbReference>
<dbReference type="PRINTS" id="PR00420">
    <property type="entry name" value="RNGMNOXGNASE"/>
</dbReference>
<dbReference type="PANTHER" id="PTHR42685:SF21">
    <property type="entry name" value="DEHYDROGENASE (FLAVOPROTEIN)-LIKE PROTEIN"/>
    <property type="match status" value="1"/>
</dbReference>
<dbReference type="Gene3D" id="3.50.50.60">
    <property type="entry name" value="FAD/NAD(P)-binding domain"/>
    <property type="match status" value="1"/>
</dbReference>
<reference evidence="1 2" key="1">
    <citation type="submission" date="2019-12" db="EMBL/GenBank/DDBJ databases">
        <authorList>
            <person name="Wolfe R."/>
            <person name="Danczak R."/>
            <person name="Wilkins M."/>
        </authorList>
    </citation>
    <scope>NUCLEOTIDE SEQUENCE [LARGE SCALE GENOMIC DNA]</scope>
    <source>
        <strain evidence="1">X2_MaxBin.013</strain>
    </source>
</reference>